<comment type="caution">
    <text evidence="4">The sequence shown here is derived from an EMBL/GenBank/DDBJ whole genome shotgun (WGS) entry which is preliminary data.</text>
</comment>
<proteinExistence type="predicted"/>
<evidence type="ECO:0000313" key="5">
    <source>
        <dbReference type="Proteomes" id="UP000622731"/>
    </source>
</evidence>
<accession>A0A927DUY3</accession>
<dbReference type="EMBL" id="JACXTF010000001">
    <property type="protein sequence ID" value="MBD3719558.1"/>
    <property type="molecule type" value="Genomic_DNA"/>
</dbReference>
<reference evidence="4" key="1">
    <citation type="submission" date="2020-07" db="EMBL/GenBank/DDBJ databases">
        <title>Clinical and genomic characterization of carbapenemase-producing Enterobacterales causing secondary infections during the COVID-19 crisis at a New York City hospital.</title>
        <authorList>
            <person name="Gomez-Simmonds A."/>
            <person name="Annavajhala M.K."/>
            <person name="Uhlemann A.-C."/>
        </authorList>
    </citation>
    <scope>NUCLEOTIDE SEQUENCE</scope>
    <source>
        <strain evidence="4">NK1594</strain>
        <strain evidence="3">NK1677</strain>
    </source>
</reference>
<name>A0A927DUY3_KLEPN</name>
<dbReference type="InterPro" id="IPR036646">
    <property type="entry name" value="PGAM_B_sf"/>
</dbReference>
<dbReference type="GO" id="GO:0005737">
    <property type="term" value="C:cytoplasm"/>
    <property type="evidence" value="ECO:0007669"/>
    <property type="project" value="InterPro"/>
</dbReference>
<dbReference type="InterPro" id="IPR011258">
    <property type="entry name" value="BPG-indep_PGM_N"/>
</dbReference>
<protein>
    <recommendedName>
        <fullName evidence="2">BPG-independent PGAM N-terminal domain-containing protein</fullName>
    </recommendedName>
</protein>
<dbReference type="Proteomes" id="UP000616340">
    <property type="component" value="Unassembled WGS sequence"/>
</dbReference>
<feature type="domain" description="BPG-independent PGAM N-terminal" evidence="2">
    <location>
        <begin position="3"/>
        <end position="44"/>
    </location>
</feature>
<dbReference type="GO" id="GO:0004619">
    <property type="term" value="F:phosphoglycerate mutase activity"/>
    <property type="evidence" value="ECO:0007669"/>
    <property type="project" value="InterPro"/>
</dbReference>
<dbReference type="GO" id="GO:0030145">
    <property type="term" value="F:manganese ion binding"/>
    <property type="evidence" value="ECO:0007669"/>
    <property type="project" value="InterPro"/>
</dbReference>
<dbReference type="Gene3D" id="3.40.1450.10">
    <property type="entry name" value="BPG-independent phosphoglycerate mutase, domain B"/>
    <property type="match status" value="1"/>
</dbReference>
<evidence type="ECO:0000259" key="2">
    <source>
        <dbReference type="Pfam" id="PF06415"/>
    </source>
</evidence>
<evidence type="ECO:0000313" key="4">
    <source>
        <dbReference type="EMBL" id="MBD3719558.1"/>
    </source>
</evidence>
<organism evidence="4 5">
    <name type="scientific">Klebsiella pneumoniae</name>
    <dbReference type="NCBI Taxonomy" id="573"/>
    <lineage>
        <taxon>Bacteria</taxon>
        <taxon>Pseudomonadati</taxon>
        <taxon>Pseudomonadota</taxon>
        <taxon>Gammaproteobacteria</taxon>
        <taxon>Enterobacterales</taxon>
        <taxon>Enterobacteriaceae</taxon>
        <taxon>Klebsiella/Raoultella group</taxon>
        <taxon>Klebsiella</taxon>
        <taxon>Klebsiella pneumoniae complex</taxon>
    </lineage>
</organism>
<feature type="region of interest" description="Disordered" evidence="1">
    <location>
        <begin position="43"/>
        <end position="68"/>
    </location>
</feature>
<sequence length="68" mass="7841">MRSQICRAGQGRIASLIGRYYAMDRDNRWDRVEQAYDLLTPGQRRIPRPIPPSRVCRPPTPVTKTTNS</sequence>
<evidence type="ECO:0000256" key="1">
    <source>
        <dbReference type="SAM" id="MobiDB-lite"/>
    </source>
</evidence>
<evidence type="ECO:0000313" key="3">
    <source>
        <dbReference type="EMBL" id="MBD3709658.1"/>
    </source>
</evidence>
<gene>
    <name evidence="4" type="ORF">IE988_02265</name>
    <name evidence="3" type="ORF">IE996_22505</name>
</gene>
<dbReference type="GO" id="GO:0006007">
    <property type="term" value="P:glucose catabolic process"/>
    <property type="evidence" value="ECO:0007669"/>
    <property type="project" value="InterPro"/>
</dbReference>
<dbReference type="EMBL" id="JACXTN010000001">
    <property type="protein sequence ID" value="MBD3709658.1"/>
    <property type="molecule type" value="Genomic_DNA"/>
</dbReference>
<dbReference type="AlphaFoldDB" id="A0A927DUY3"/>
<dbReference type="Pfam" id="PF06415">
    <property type="entry name" value="iPGM_N"/>
    <property type="match status" value="1"/>
</dbReference>
<dbReference type="Proteomes" id="UP000622731">
    <property type="component" value="Unassembled WGS sequence"/>
</dbReference>
<dbReference type="SUPFAM" id="SSF64158">
    <property type="entry name" value="2,3-Bisphosphoglycerate-independent phosphoglycerate mutase, substrate-binding domain"/>
    <property type="match status" value="1"/>
</dbReference>